<comment type="caution">
    <text evidence="12">The sequence shown here is derived from an EMBL/GenBank/DDBJ whole genome shotgun (WGS) entry which is preliminary data.</text>
</comment>
<feature type="active site" description="Glycyl thioester intermediate" evidence="9">
    <location>
        <position position="384"/>
    </location>
</feature>
<feature type="transmembrane region" description="Helical" evidence="10">
    <location>
        <begin position="208"/>
        <end position="227"/>
    </location>
</feature>
<name>A0AAD5M6J0_PYTIN</name>
<feature type="domain" description="HECT" evidence="11">
    <location>
        <begin position="293"/>
        <end position="414"/>
    </location>
</feature>
<dbReference type="Gene3D" id="3.30.2410.10">
    <property type="entry name" value="Hect, E3 ligase catalytic domain"/>
    <property type="match status" value="2"/>
</dbReference>
<protein>
    <recommendedName>
        <fullName evidence="3">HECT-type E3 ubiquitin transferase</fullName>
        <ecNumber evidence="3">2.3.2.26</ecNumber>
    </recommendedName>
</protein>
<evidence type="ECO:0000313" key="12">
    <source>
        <dbReference type="EMBL" id="KAJ0396367.1"/>
    </source>
</evidence>
<dbReference type="GO" id="GO:0006511">
    <property type="term" value="P:ubiquitin-dependent protein catabolic process"/>
    <property type="evidence" value="ECO:0007669"/>
    <property type="project" value="TreeGrafter"/>
</dbReference>
<comment type="catalytic activity">
    <reaction evidence="1">
        <text>S-ubiquitinyl-[E2 ubiquitin-conjugating enzyme]-L-cysteine + [acceptor protein]-L-lysine = [E2 ubiquitin-conjugating enzyme]-L-cysteine + N(6)-ubiquitinyl-[acceptor protein]-L-lysine.</text>
        <dbReference type="EC" id="2.3.2.26"/>
    </reaction>
</comment>
<feature type="domain" description="HECT" evidence="11">
    <location>
        <begin position="79"/>
        <end position="213"/>
    </location>
</feature>
<accession>A0AAD5M6J0</accession>
<organism evidence="12 13">
    <name type="scientific">Pythium insidiosum</name>
    <name type="common">Pythiosis disease agent</name>
    <dbReference type="NCBI Taxonomy" id="114742"/>
    <lineage>
        <taxon>Eukaryota</taxon>
        <taxon>Sar</taxon>
        <taxon>Stramenopiles</taxon>
        <taxon>Oomycota</taxon>
        <taxon>Peronosporomycetes</taxon>
        <taxon>Pythiales</taxon>
        <taxon>Pythiaceae</taxon>
        <taxon>Pythium</taxon>
    </lineage>
</organism>
<evidence type="ECO:0000256" key="7">
    <source>
        <dbReference type="ARBA" id="ARBA00022786"/>
    </source>
</evidence>
<dbReference type="Proteomes" id="UP001209570">
    <property type="component" value="Unassembled WGS sequence"/>
</dbReference>
<dbReference type="FunFam" id="3.30.2410.10:FF:000009">
    <property type="entry name" value="Probable E3 ubiquitin-protein ligase HECTD2"/>
    <property type="match status" value="2"/>
</dbReference>
<dbReference type="GO" id="GO:0005737">
    <property type="term" value="C:cytoplasm"/>
    <property type="evidence" value="ECO:0007669"/>
    <property type="project" value="TreeGrafter"/>
</dbReference>
<proteinExistence type="predicted"/>
<keyword evidence="10" id="KW-0812">Transmembrane</keyword>
<evidence type="ECO:0000313" key="13">
    <source>
        <dbReference type="Proteomes" id="UP001209570"/>
    </source>
</evidence>
<evidence type="ECO:0000256" key="3">
    <source>
        <dbReference type="ARBA" id="ARBA00012485"/>
    </source>
</evidence>
<keyword evidence="10" id="KW-1133">Transmembrane helix</keyword>
<dbReference type="InterPro" id="IPR000569">
    <property type="entry name" value="HECT_dom"/>
</dbReference>
<dbReference type="SUPFAM" id="SSF56204">
    <property type="entry name" value="Hect, E3 ligase catalytic domain"/>
    <property type="match status" value="2"/>
</dbReference>
<evidence type="ECO:0000256" key="6">
    <source>
        <dbReference type="ARBA" id="ARBA00022771"/>
    </source>
</evidence>
<evidence type="ECO:0000259" key="11">
    <source>
        <dbReference type="PROSITE" id="PS50237"/>
    </source>
</evidence>
<keyword evidence="5" id="KW-0479">Metal-binding</keyword>
<dbReference type="GO" id="GO:0008270">
    <property type="term" value="F:zinc ion binding"/>
    <property type="evidence" value="ECO:0007669"/>
    <property type="project" value="UniProtKB-KW"/>
</dbReference>
<evidence type="ECO:0000256" key="2">
    <source>
        <dbReference type="ARBA" id="ARBA00004906"/>
    </source>
</evidence>
<keyword evidence="4" id="KW-0808">Transferase</keyword>
<dbReference type="PANTHER" id="PTHR11254">
    <property type="entry name" value="HECT DOMAIN UBIQUITIN-PROTEIN LIGASE"/>
    <property type="match status" value="1"/>
</dbReference>
<feature type="active site" description="Glycyl thioester intermediate" evidence="9">
    <location>
        <position position="170"/>
    </location>
</feature>
<evidence type="ECO:0000256" key="9">
    <source>
        <dbReference type="PROSITE-ProRule" id="PRU00104"/>
    </source>
</evidence>
<dbReference type="InterPro" id="IPR035983">
    <property type="entry name" value="Hect_E3_ubiquitin_ligase"/>
</dbReference>
<keyword evidence="13" id="KW-1185">Reference proteome</keyword>
<evidence type="ECO:0000256" key="1">
    <source>
        <dbReference type="ARBA" id="ARBA00000885"/>
    </source>
</evidence>
<feature type="transmembrane region" description="Helical" evidence="10">
    <location>
        <begin position="12"/>
        <end position="30"/>
    </location>
</feature>
<dbReference type="SMART" id="SM00547">
    <property type="entry name" value="ZnF_RBZ"/>
    <property type="match status" value="2"/>
</dbReference>
<sequence length="417" mass="47995">MSDEAELGYHMIWIILLCIPIGWTYYNFAFSRRYRQARSNPLLLDEAQSGALTCPSCAFDNFKSSRQCGKCGALCYAEGTLPPVDVDDWEKNTRISLNLEDNPRVVKWFWEIVREMDDEHRRRLLHFSTGSSRVPLVGFKGLTSSDGRLCPFTLKGVQYATDKYMRSHSCFNMIELPIFPDRATAKRTMEATLDRGLYQLWTNDEAEIGYHMIWIILLCIPIGWTYYNFAFSRRYQQALSNPLLLDSDVGEIRLEAAKIAANDGASTCPSCAFDNFKSSRQCGKCGALCYAEGTLPPVDVDDWEKNTRISLNLEDNPRVVKWFWEIVREMDDEHRRRLLHFSMGSSRVPLVGFKGLTSSDGRLCPFTLKGVQYLEEQYMRSHSCFNMIELPTFPSKEIEKKTIYATLDRDLYAFVSK</sequence>
<reference evidence="12" key="1">
    <citation type="submission" date="2021-12" db="EMBL/GenBank/DDBJ databases">
        <title>Prjna785345.</title>
        <authorList>
            <person name="Rujirawat T."/>
            <person name="Krajaejun T."/>
        </authorList>
    </citation>
    <scope>NUCLEOTIDE SEQUENCE</scope>
    <source>
        <strain evidence="12">Pi057C3</strain>
    </source>
</reference>
<evidence type="ECO:0000256" key="10">
    <source>
        <dbReference type="SAM" id="Phobius"/>
    </source>
</evidence>
<dbReference type="AlphaFoldDB" id="A0AAD5M6J0"/>
<dbReference type="SMART" id="SM00119">
    <property type="entry name" value="HECTc"/>
    <property type="match status" value="1"/>
</dbReference>
<keyword evidence="7 9" id="KW-0833">Ubl conjugation pathway</keyword>
<keyword evidence="6" id="KW-0863">Zinc-finger</keyword>
<evidence type="ECO:0000256" key="4">
    <source>
        <dbReference type="ARBA" id="ARBA00022679"/>
    </source>
</evidence>
<dbReference type="EC" id="2.3.2.26" evidence="3"/>
<evidence type="ECO:0000256" key="8">
    <source>
        <dbReference type="ARBA" id="ARBA00022833"/>
    </source>
</evidence>
<keyword evidence="10" id="KW-0472">Membrane</keyword>
<dbReference type="GO" id="GO:0061630">
    <property type="term" value="F:ubiquitin protein ligase activity"/>
    <property type="evidence" value="ECO:0007669"/>
    <property type="project" value="UniProtKB-EC"/>
</dbReference>
<comment type="pathway">
    <text evidence="2">Protein modification; protein ubiquitination.</text>
</comment>
<evidence type="ECO:0000256" key="5">
    <source>
        <dbReference type="ARBA" id="ARBA00022723"/>
    </source>
</evidence>
<dbReference type="Pfam" id="PF00632">
    <property type="entry name" value="HECT"/>
    <property type="match status" value="2"/>
</dbReference>
<dbReference type="PANTHER" id="PTHR11254:SF440">
    <property type="entry name" value="E3 UBIQUITIN-PROTEIN LIGASE NEDD-4"/>
    <property type="match status" value="1"/>
</dbReference>
<dbReference type="InterPro" id="IPR001876">
    <property type="entry name" value="Znf_RanBP2"/>
</dbReference>
<gene>
    <name evidence="12" type="ORF">P43SY_007461</name>
</gene>
<dbReference type="GO" id="GO:0016567">
    <property type="term" value="P:protein ubiquitination"/>
    <property type="evidence" value="ECO:0007669"/>
    <property type="project" value="TreeGrafter"/>
</dbReference>
<dbReference type="InterPro" id="IPR050409">
    <property type="entry name" value="E3_ubiq-protein_ligase"/>
</dbReference>
<keyword evidence="8" id="KW-0862">Zinc</keyword>
<dbReference type="PROSITE" id="PS50237">
    <property type="entry name" value="HECT"/>
    <property type="match status" value="2"/>
</dbReference>
<dbReference type="EMBL" id="JAKCXM010000298">
    <property type="protein sequence ID" value="KAJ0396367.1"/>
    <property type="molecule type" value="Genomic_DNA"/>
</dbReference>